<keyword evidence="11" id="KW-1185">Reference proteome</keyword>
<dbReference type="Gene3D" id="1.10.274.100">
    <property type="entry name" value="RNA polymerase Rpb1, domain 3"/>
    <property type="match status" value="1"/>
</dbReference>
<dbReference type="Pfam" id="PF04565">
    <property type="entry name" value="RNA_pol_Rpb2_3"/>
    <property type="match status" value="1"/>
</dbReference>
<dbReference type="GO" id="GO:0000428">
    <property type="term" value="C:DNA-directed RNA polymerase complex"/>
    <property type="evidence" value="ECO:0007669"/>
    <property type="project" value="UniProtKB-KW"/>
</dbReference>
<dbReference type="InterPro" id="IPR006592">
    <property type="entry name" value="RNA_pol_N"/>
</dbReference>
<dbReference type="Gene3D" id="2.40.40.20">
    <property type="match status" value="1"/>
</dbReference>
<dbReference type="InterPro" id="IPR042102">
    <property type="entry name" value="RNA_pol_Rpb1_3_sf"/>
</dbReference>
<comment type="similarity">
    <text evidence="1 8">Belongs to the RNA polymerase beta chain family.</text>
</comment>
<dbReference type="GO" id="GO:0003899">
    <property type="term" value="F:DNA-directed RNA polymerase activity"/>
    <property type="evidence" value="ECO:0007669"/>
    <property type="project" value="UniProtKB-EC"/>
</dbReference>
<accession>A0A2G2V6G3</accession>
<evidence type="ECO:0000259" key="9">
    <source>
        <dbReference type="SMART" id="SM00663"/>
    </source>
</evidence>
<gene>
    <name evidence="10" type="ORF">CQW23_31861</name>
</gene>
<reference evidence="11" key="2">
    <citation type="journal article" date="2017" name="J. Anim. Genet.">
        <title>Multiple reference genome sequences of hot pepper reveal the massive evolution of plant disease resistance genes by retroduplication.</title>
        <authorList>
            <person name="Kim S."/>
            <person name="Park J."/>
            <person name="Yeom S.-I."/>
            <person name="Kim Y.-M."/>
            <person name="Seo E."/>
            <person name="Kim K.-T."/>
            <person name="Kim M.-S."/>
            <person name="Lee J.M."/>
            <person name="Cheong K."/>
            <person name="Shin H.-S."/>
            <person name="Kim S.-B."/>
            <person name="Han K."/>
            <person name="Lee J."/>
            <person name="Park M."/>
            <person name="Lee H.-A."/>
            <person name="Lee H.-Y."/>
            <person name="Lee Y."/>
            <person name="Oh S."/>
            <person name="Lee J.H."/>
            <person name="Choi E."/>
            <person name="Choi E."/>
            <person name="Lee S.E."/>
            <person name="Jeon J."/>
            <person name="Kim H."/>
            <person name="Choi G."/>
            <person name="Song H."/>
            <person name="Lee J."/>
            <person name="Lee S.-C."/>
            <person name="Kwon J.-K."/>
            <person name="Lee H.-Y."/>
            <person name="Koo N."/>
            <person name="Hong Y."/>
            <person name="Kim R.W."/>
            <person name="Kang W.-H."/>
            <person name="Huh J.H."/>
            <person name="Kang B.-C."/>
            <person name="Yang T.-J."/>
            <person name="Lee Y.-H."/>
            <person name="Bennetzen J.L."/>
            <person name="Choi D."/>
        </authorList>
    </citation>
    <scope>NUCLEOTIDE SEQUENCE [LARGE SCALE GENOMIC DNA]</scope>
    <source>
        <strain evidence="11">cv. PBC81</strain>
    </source>
</reference>
<dbReference type="GO" id="GO:0003677">
    <property type="term" value="F:DNA binding"/>
    <property type="evidence" value="ECO:0007669"/>
    <property type="project" value="InterPro"/>
</dbReference>
<dbReference type="InterPro" id="IPR037232">
    <property type="entry name" value="NADH_quin_OxRdtase_su_C/D-like"/>
</dbReference>
<feature type="domain" description="RNA polymerase N-terminal" evidence="9">
    <location>
        <begin position="202"/>
        <end position="433"/>
    </location>
</feature>
<dbReference type="AlphaFoldDB" id="A0A2G2V6G3"/>
<protein>
    <recommendedName>
        <fullName evidence="2">DNA-directed RNA polymerase</fullName>
        <ecNumber evidence="2">2.7.7.6</ecNumber>
    </recommendedName>
</protein>
<evidence type="ECO:0000256" key="1">
    <source>
        <dbReference type="ARBA" id="ARBA00006835"/>
    </source>
</evidence>
<evidence type="ECO:0000313" key="10">
    <source>
        <dbReference type="EMBL" id="PHT28539.1"/>
    </source>
</evidence>
<keyword evidence="6" id="KW-0804">Transcription</keyword>
<name>A0A2G2V6G3_CAPBA</name>
<dbReference type="EMBL" id="MLFT02000210">
    <property type="protein sequence ID" value="PHT28539.1"/>
    <property type="molecule type" value="Genomic_DNA"/>
</dbReference>
<keyword evidence="4" id="KW-0808">Transferase</keyword>
<dbReference type="InterPro" id="IPR000722">
    <property type="entry name" value="RNA_pol_asu"/>
</dbReference>
<proteinExistence type="inferred from homology"/>
<dbReference type="OrthoDB" id="1862828at2759"/>
<organism evidence="10 11">
    <name type="scientific">Capsicum baccatum</name>
    <name type="common">Peruvian pepper</name>
    <dbReference type="NCBI Taxonomy" id="33114"/>
    <lineage>
        <taxon>Eukaryota</taxon>
        <taxon>Viridiplantae</taxon>
        <taxon>Streptophyta</taxon>
        <taxon>Embryophyta</taxon>
        <taxon>Tracheophyta</taxon>
        <taxon>Spermatophyta</taxon>
        <taxon>Magnoliopsida</taxon>
        <taxon>eudicotyledons</taxon>
        <taxon>Gunneridae</taxon>
        <taxon>Pentapetalae</taxon>
        <taxon>asterids</taxon>
        <taxon>lamiids</taxon>
        <taxon>Solanales</taxon>
        <taxon>Solanaceae</taxon>
        <taxon>Solanoideae</taxon>
        <taxon>Capsiceae</taxon>
        <taxon>Capsicum</taxon>
    </lineage>
</organism>
<sequence length="649" mass="72521">MQGRLSSWLVKHGLIHRFLGFDYRGIETLQIKPEDCHSIAVIFYVYGYNYLRSQCAYDVVPSGLLATVYHLTRREDGVDQPEEVLDRANPLTQIVHGRKLSYLGPGGVTDSTASFWIRDIHPSHYGRIYPIDTYKGINVGLIGSLAIHSRIGHWGSLESPFYEISERLTGVQMLYLSPGRDEYYMVAVGNSLAFNQDIQEEQVVPARYRQEFLTIAWEQQRQVFPLSSFEKCIVGTGLERQGALDSRALAIAECEGRVVYTNTDMIILAGRSIIVVGPLLSLHRYGLPHEIAIELFQTFVICGLIIQHLASNIGVAKSKIREKELIVWEILQEFMQGYPVLMNREPTQHTLGIQAFHPVLVEGRAICLHPLVSKGFNADFDGNKMAVHVPLSLEAQVEARLLMFSHMNLLSSAIGDPISVPTQDILIGLYVLTSRNHRADPDDEDLGDDELLNPRRDAEVVTPANRRDRQARFKPERRAMQMPFDDNDDDLDGAGATGSIIPPPLAPGSKFNITSTMIQLLQLKGLFGGLAGDNPNMHLINFISTCKSFDNPGIGQNVIRLRLFPLSLSREATLWLKGLTPDSITNWRSLNSITKPVVDNAAGGSFMDLTFVQASDMLDHMTKQSRAWYTRDSEVASSTTSIGMTVEQR</sequence>
<dbReference type="Proteomes" id="UP000224567">
    <property type="component" value="Unassembled WGS sequence"/>
</dbReference>
<dbReference type="InterPro" id="IPR007645">
    <property type="entry name" value="RNA_pol_Rpb2_3"/>
</dbReference>
<dbReference type="GO" id="GO:0006351">
    <property type="term" value="P:DNA-templated transcription"/>
    <property type="evidence" value="ECO:0007669"/>
    <property type="project" value="InterPro"/>
</dbReference>
<dbReference type="SUPFAM" id="SSF64484">
    <property type="entry name" value="beta and beta-prime subunits of DNA dependent RNA-polymerase"/>
    <property type="match status" value="2"/>
</dbReference>
<evidence type="ECO:0000256" key="3">
    <source>
        <dbReference type="ARBA" id="ARBA00022478"/>
    </source>
</evidence>
<evidence type="ECO:0000256" key="5">
    <source>
        <dbReference type="ARBA" id="ARBA00022695"/>
    </source>
</evidence>
<dbReference type="Gene3D" id="2.30.150.10">
    <property type="entry name" value="DNA-directed RNA polymerase, beta subunit, external 1 domain"/>
    <property type="match status" value="1"/>
</dbReference>
<dbReference type="InterPro" id="IPR042107">
    <property type="entry name" value="DNA-dir_RNA_pol_bsu_ext_1_sf"/>
</dbReference>
<dbReference type="STRING" id="33114.A0A2G2V6G3"/>
<reference evidence="10 11" key="1">
    <citation type="journal article" date="2017" name="Genome Biol.">
        <title>New reference genome sequences of hot pepper reveal the massive evolution of plant disease-resistance genes by retroduplication.</title>
        <authorList>
            <person name="Kim S."/>
            <person name="Park J."/>
            <person name="Yeom S.I."/>
            <person name="Kim Y.M."/>
            <person name="Seo E."/>
            <person name="Kim K.T."/>
            <person name="Kim M.S."/>
            <person name="Lee J.M."/>
            <person name="Cheong K."/>
            <person name="Shin H.S."/>
            <person name="Kim S.B."/>
            <person name="Han K."/>
            <person name="Lee J."/>
            <person name="Park M."/>
            <person name="Lee H.A."/>
            <person name="Lee H.Y."/>
            <person name="Lee Y."/>
            <person name="Oh S."/>
            <person name="Lee J.H."/>
            <person name="Choi E."/>
            <person name="Choi E."/>
            <person name="Lee S.E."/>
            <person name="Jeon J."/>
            <person name="Kim H."/>
            <person name="Choi G."/>
            <person name="Song H."/>
            <person name="Lee J."/>
            <person name="Lee S.C."/>
            <person name="Kwon J.K."/>
            <person name="Lee H.Y."/>
            <person name="Koo N."/>
            <person name="Hong Y."/>
            <person name="Kim R.W."/>
            <person name="Kang W.H."/>
            <person name="Huh J.H."/>
            <person name="Kang B.C."/>
            <person name="Yang T.J."/>
            <person name="Lee Y.H."/>
            <person name="Bennetzen J.L."/>
            <person name="Choi D."/>
        </authorList>
    </citation>
    <scope>NUCLEOTIDE SEQUENCE [LARGE SCALE GENOMIC DNA]</scope>
    <source>
        <strain evidence="11">cv. PBC81</strain>
    </source>
</reference>
<dbReference type="PANTHER" id="PTHR20856">
    <property type="entry name" value="DNA-DIRECTED RNA POLYMERASE I SUBUNIT 2"/>
    <property type="match status" value="1"/>
</dbReference>
<comment type="catalytic activity">
    <reaction evidence="7">
        <text>RNA(n) + a ribonucleoside 5'-triphosphate = RNA(n+1) + diphosphate</text>
        <dbReference type="Rhea" id="RHEA:21248"/>
        <dbReference type="Rhea" id="RHEA-COMP:14527"/>
        <dbReference type="Rhea" id="RHEA-COMP:17342"/>
        <dbReference type="ChEBI" id="CHEBI:33019"/>
        <dbReference type="ChEBI" id="CHEBI:61557"/>
        <dbReference type="ChEBI" id="CHEBI:140395"/>
        <dbReference type="EC" id="2.7.7.6"/>
    </reaction>
</comment>
<dbReference type="Pfam" id="PF00623">
    <property type="entry name" value="RNA_pol_Rpb1_2"/>
    <property type="match status" value="1"/>
</dbReference>
<keyword evidence="3 10" id="KW-0240">DNA-directed RNA polymerase</keyword>
<evidence type="ECO:0000313" key="11">
    <source>
        <dbReference type="Proteomes" id="UP000224567"/>
    </source>
</evidence>
<dbReference type="InterPro" id="IPR015712">
    <property type="entry name" value="DNA-dir_RNA_pol_su2"/>
</dbReference>
<dbReference type="SMART" id="SM00663">
    <property type="entry name" value="RPOLA_N"/>
    <property type="match status" value="1"/>
</dbReference>
<comment type="caution">
    <text evidence="10">The sequence shown here is derived from an EMBL/GenBank/DDBJ whole genome shotgun (WGS) entry which is preliminary data.</text>
</comment>
<evidence type="ECO:0000256" key="6">
    <source>
        <dbReference type="ARBA" id="ARBA00023163"/>
    </source>
</evidence>
<keyword evidence="5" id="KW-0548">Nucleotidyltransferase</keyword>
<evidence type="ECO:0000256" key="4">
    <source>
        <dbReference type="ARBA" id="ARBA00022679"/>
    </source>
</evidence>
<evidence type="ECO:0000256" key="8">
    <source>
        <dbReference type="RuleBase" id="RU000434"/>
    </source>
</evidence>
<dbReference type="EC" id="2.7.7.6" evidence="2"/>
<evidence type="ECO:0000256" key="7">
    <source>
        <dbReference type="ARBA" id="ARBA00048552"/>
    </source>
</evidence>
<dbReference type="Gene3D" id="3.90.1100.10">
    <property type="match status" value="1"/>
</dbReference>
<dbReference type="SUPFAM" id="SSF143243">
    <property type="entry name" value="Nqo5-like"/>
    <property type="match status" value="1"/>
</dbReference>
<dbReference type="GO" id="GO:0032549">
    <property type="term" value="F:ribonucleoside binding"/>
    <property type="evidence" value="ECO:0007669"/>
    <property type="project" value="InterPro"/>
</dbReference>
<evidence type="ECO:0000256" key="2">
    <source>
        <dbReference type="ARBA" id="ARBA00012418"/>
    </source>
</evidence>
<dbReference type="Gene3D" id="1.10.40.90">
    <property type="match status" value="1"/>
</dbReference>